<dbReference type="RefSeq" id="WP_390357330.1">
    <property type="nucleotide sequence ID" value="NZ_JBHUIZ010000015.1"/>
</dbReference>
<dbReference type="Proteomes" id="UP001281447">
    <property type="component" value="Unassembled WGS sequence"/>
</dbReference>
<feature type="domain" description="HTH lysR-type" evidence="1">
    <location>
        <begin position="1"/>
        <end position="49"/>
    </location>
</feature>
<dbReference type="PROSITE" id="PS50931">
    <property type="entry name" value="HTH_LYSR"/>
    <property type="match status" value="1"/>
</dbReference>
<comment type="caution">
    <text evidence="2">The sequence shown here is derived from an EMBL/GenBank/DDBJ whole genome shotgun (WGS) entry which is preliminary data.</text>
</comment>
<evidence type="ECO:0000313" key="3">
    <source>
        <dbReference type="Proteomes" id="UP001281447"/>
    </source>
</evidence>
<accession>A0ABU5C4E2</accession>
<dbReference type="Gene3D" id="1.10.10.10">
    <property type="entry name" value="Winged helix-like DNA-binding domain superfamily/Winged helix DNA-binding domain"/>
    <property type="match status" value="1"/>
</dbReference>
<dbReference type="SUPFAM" id="SSF46785">
    <property type="entry name" value="Winged helix' DNA-binding domain"/>
    <property type="match status" value="1"/>
</dbReference>
<organism evidence="2 3">
    <name type="scientific">Tigheibacillus halophilus</name>
    <dbReference type="NCBI Taxonomy" id="361280"/>
    <lineage>
        <taxon>Bacteria</taxon>
        <taxon>Bacillati</taxon>
        <taxon>Bacillota</taxon>
        <taxon>Bacilli</taxon>
        <taxon>Bacillales</taxon>
        <taxon>Bacillaceae</taxon>
        <taxon>Tigheibacillus</taxon>
    </lineage>
</organism>
<dbReference type="InterPro" id="IPR036390">
    <property type="entry name" value="WH_DNA-bd_sf"/>
</dbReference>
<protein>
    <submittedName>
        <fullName evidence="2">LysR family transcriptional regulator</fullName>
    </submittedName>
</protein>
<sequence>MEIELLKTFLLAAKKENFREVAEEMMMTQSAITKQIQKLEKVLHIQLLIGFKNELF</sequence>
<name>A0ABU5C4E2_9BACI</name>
<dbReference type="EMBL" id="JAWDIP010000003">
    <property type="protein sequence ID" value="MDY0393940.1"/>
    <property type="molecule type" value="Genomic_DNA"/>
</dbReference>
<gene>
    <name evidence="2" type="ORF">RWE15_05000</name>
</gene>
<evidence type="ECO:0000259" key="1">
    <source>
        <dbReference type="PROSITE" id="PS50931"/>
    </source>
</evidence>
<keyword evidence="3" id="KW-1185">Reference proteome</keyword>
<dbReference type="InterPro" id="IPR000847">
    <property type="entry name" value="LysR_HTH_N"/>
</dbReference>
<proteinExistence type="predicted"/>
<dbReference type="InterPro" id="IPR036388">
    <property type="entry name" value="WH-like_DNA-bd_sf"/>
</dbReference>
<evidence type="ECO:0000313" key="2">
    <source>
        <dbReference type="EMBL" id="MDY0393940.1"/>
    </source>
</evidence>
<reference evidence="2 3" key="1">
    <citation type="submission" date="2023-10" db="EMBL/GenBank/DDBJ databases">
        <title>Virgibacillus halophilus 5B73C genome.</title>
        <authorList>
            <person name="Miliotis G."/>
            <person name="Sengupta P."/>
            <person name="Hameed A."/>
            <person name="Chuvochina M."/>
            <person name="Mcdonagh F."/>
            <person name="Simpson A.C."/>
            <person name="Singh N.K."/>
            <person name="Rekha P.D."/>
            <person name="Raman K."/>
            <person name="Hugenholtz P."/>
            <person name="Venkateswaran K."/>
        </authorList>
    </citation>
    <scope>NUCLEOTIDE SEQUENCE [LARGE SCALE GENOMIC DNA]</scope>
    <source>
        <strain evidence="2 3">5B73C</strain>
    </source>
</reference>
<dbReference type="Pfam" id="PF00126">
    <property type="entry name" value="HTH_1"/>
    <property type="match status" value="1"/>
</dbReference>